<reference evidence="6" key="1">
    <citation type="journal article" date="2014" name="Int. J. Syst. Evol. Microbiol.">
        <title>Complete genome sequence of Corynebacterium casei LMG S-19264T (=DSM 44701T), isolated from a smear-ripened cheese.</title>
        <authorList>
            <consortium name="US DOE Joint Genome Institute (JGI-PGF)"/>
            <person name="Walter F."/>
            <person name="Albersmeier A."/>
            <person name="Kalinowski J."/>
            <person name="Ruckert C."/>
        </authorList>
    </citation>
    <scope>NUCLEOTIDE SEQUENCE</scope>
    <source>
        <strain evidence="6">JCM 11219</strain>
    </source>
</reference>
<evidence type="ECO:0000259" key="4">
    <source>
        <dbReference type="Pfam" id="PF01171"/>
    </source>
</evidence>
<evidence type="ECO:0000313" key="5">
    <source>
        <dbReference type="EMBL" id="BDR90957.1"/>
    </source>
</evidence>
<feature type="domain" description="tRNA(Ile)-lysidine/2-thiocytidine synthase N-terminal" evidence="4">
    <location>
        <begin position="54"/>
        <end position="239"/>
    </location>
</feature>
<dbReference type="GO" id="GO:0002144">
    <property type="term" value="C:cytosolic tRNA wobble base thiouridylase complex"/>
    <property type="evidence" value="ECO:0007669"/>
    <property type="project" value="TreeGrafter"/>
</dbReference>
<reference evidence="8" key="3">
    <citation type="submission" date="2022-09" db="EMBL/GenBank/DDBJ databases">
        <title>Complete genome sequence of Vulcanisaeta souniana.</title>
        <authorList>
            <person name="Kato S."/>
            <person name="Itoh T."/>
            <person name="Ohkuma M."/>
        </authorList>
    </citation>
    <scope>NUCLEOTIDE SEQUENCE [LARGE SCALE GENOMIC DNA]</scope>
    <source>
        <strain evidence="8">JCM 11219</strain>
    </source>
</reference>
<sequence>METPACTRCGRRPANYYRTSSGERLCLNCLFRSIEDTVLRTIKKYQLMIEGDKVGIAISGGKDSLTLMYLLGKFRKKGELPKNVELIAFSINEGQPYSCFYRMARSDYVRKLSDEFNIPYRVFTFKELFGVTAAEVAHGLWSKEINIHMCTIDGVLRRRAMNIIGRQLGLTKIATGHNLDDESQTVLLNVTSNDLDRFSWFGPTPEVDREGFIPRIKPLRFVREEEVAIYAHYHGIPLMELECPFVYNNPRYELKFTLARWERDNPNIKHSLVSFGDSLAKLLRERTAKVPLNRCRYCGEPTSGDVCRVCDLISRAGLLDKYLVHLRTLKLTDTQSPS</sequence>
<feature type="binding site" evidence="3">
    <location>
        <begin position="57"/>
        <end position="59"/>
    </location>
    <ligand>
        <name>ATP</name>
        <dbReference type="ChEBI" id="CHEBI:30616"/>
    </ligand>
</feature>
<feature type="binding site" evidence="2">
    <location>
        <position position="29"/>
    </location>
    <ligand>
        <name>Zn(2+)</name>
        <dbReference type="ChEBI" id="CHEBI:29105"/>
        <label>1</label>
    </ligand>
</feature>
<dbReference type="NCBIfam" id="TIGR00269">
    <property type="entry name" value="TIGR00269 family protein"/>
    <property type="match status" value="1"/>
</dbReference>
<dbReference type="GO" id="GO:0016740">
    <property type="term" value="F:transferase activity"/>
    <property type="evidence" value="ECO:0007669"/>
    <property type="project" value="UniProtKB-KW"/>
</dbReference>
<dbReference type="InterPro" id="IPR000541">
    <property type="entry name" value="Ncs6/Tuc1/Ctu1"/>
</dbReference>
<dbReference type="GO" id="GO:0046872">
    <property type="term" value="F:metal ion binding"/>
    <property type="evidence" value="ECO:0007669"/>
    <property type="project" value="UniProtKB-KW"/>
</dbReference>
<feature type="binding site" evidence="3">
    <location>
        <position position="91"/>
    </location>
    <ligand>
        <name>ATP</name>
        <dbReference type="ChEBI" id="CHEBI:30616"/>
    </ligand>
</feature>
<evidence type="ECO:0000256" key="3">
    <source>
        <dbReference type="PIRSR" id="PIRSR004976-51"/>
    </source>
</evidence>
<evidence type="ECO:0000313" key="6">
    <source>
        <dbReference type="EMBL" id="GGI79610.1"/>
    </source>
</evidence>
<reference evidence="5" key="4">
    <citation type="journal article" date="2023" name="Microbiol. Resour. Announc.">
        <title>Complete Genome Sequence of Vulcanisaeta souniana Strain IC-059, a Hyperthermophilic Archaeon Isolated from Hot Spring Water in Japan.</title>
        <authorList>
            <person name="Kato S."/>
            <person name="Itoh T."/>
            <person name="Wu L."/>
            <person name="Ma J."/>
            <person name="Ohkuma M."/>
        </authorList>
    </citation>
    <scope>NUCLEOTIDE SEQUENCE</scope>
    <source>
        <strain evidence="5">JCM 11219</strain>
    </source>
</reference>
<name>A0A830E3X8_9CREN</name>
<dbReference type="Proteomes" id="UP001060771">
    <property type="component" value="Chromosome"/>
</dbReference>
<feature type="binding site" evidence="2">
    <location>
        <position position="26"/>
    </location>
    <ligand>
        <name>Zn(2+)</name>
        <dbReference type="ChEBI" id="CHEBI:29105"/>
        <label>1</label>
    </ligand>
</feature>
<protein>
    <submittedName>
        <fullName evidence="5">Argininosuccinate synthase</fullName>
    </submittedName>
    <submittedName>
        <fullName evidence="6">Arginosuccinate synthase</fullName>
    </submittedName>
</protein>
<dbReference type="InterPro" id="IPR014729">
    <property type="entry name" value="Rossmann-like_a/b/a_fold"/>
</dbReference>
<feature type="binding site" evidence="2">
    <location>
        <position position="6"/>
    </location>
    <ligand>
        <name>Zn(2+)</name>
        <dbReference type="ChEBI" id="CHEBI:29105"/>
        <label>1</label>
    </ligand>
</feature>
<organism evidence="6 7">
    <name type="scientific">Vulcanisaeta souniana JCM 11219</name>
    <dbReference type="NCBI Taxonomy" id="1293586"/>
    <lineage>
        <taxon>Archaea</taxon>
        <taxon>Thermoproteota</taxon>
        <taxon>Thermoprotei</taxon>
        <taxon>Thermoproteales</taxon>
        <taxon>Thermoproteaceae</taxon>
        <taxon>Vulcanisaeta</taxon>
    </lineage>
</organism>
<gene>
    <name evidence="6" type="ORF">GCM10007112_15660</name>
    <name evidence="5" type="ORF">Vsou_00500</name>
</gene>
<feature type="binding site" evidence="3">
    <location>
        <position position="181"/>
    </location>
    <ligand>
        <name>ATP</name>
        <dbReference type="ChEBI" id="CHEBI:30616"/>
    </ligand>
</feature>
<keyword evidence="2" id="KW-0479">Metal-binding</keyword>
<feature type="binding site" evidence="2">
    <location>
        <position position="307"/>
    </location>
    <ligand>
        <name>Zn(2+)</name>
        <dbReference type="ChEBI" id="CHEBI:29105"/>
        <label>2</label>
    </ligand>
</feature>
<dbReference type="InterPro" id="IPR035107">
    <property type="entry name" value="tRNA_thiolation_TtcA_Ctu1"/>
</dbReference>
<reference evidence="6" key="2">
    <citation type="submission" date="2020-09" db="EMBL/GenBank/DDBJ databases">
        <authorList>
            <person name="Sun Q."/>
            <person name="Ohkuma M."/>
        </authorList>
    </citation>
    <scope>NUCLEOTIDE SEQUENCE</scope>
    <source>
        <strain evidence="6">JCM 11219</strain>
    </source>
</reference>
<dbReference type="GO" id="GO:0002143">
    <property type="term" value="P:tRNA wobble position uridine thiolation"/>
    <property type="evidence" value="ECO:0007669"/>
    <property type="project" value="TreeGrafter"/>
</dbReference>
<dbReference type="RefSeq" id="WP_188603442.1">
    <property type="nucleotide sequence ID" value="NZ_AP026830.1"/>
</dbReference>
<keyword evidence="8" id="KW-1185">Reference proteome</keyword>
<dbReference type="InterPro" id="IPR011063">
    <property type="entry name" value="TilS/TtcA_N"/>
</dbReference>
<evidence type="ECO:0000256" key="1">
    <source>
        <dbReference type="ARBA" id="ARBA00022679"/>
    </source>
</evidence>
<proteinExistence type="predicted"/>
<dbReference type="Proteomes" id="UP000657075">
    <property type="component" value="Unassembled WGS sequence"/>
</dbReference>
<keyword evidence="3" id="KW-0547">Nucleotide-binding</keyword>
<dbReference type="GO" id="GO:0005524">
    <property type="term" value="F:ATP binding"/>
    <property type="evidence" value="ECO:0007669"/>
    <property type="project" value="UniProtKB-KW"/>
</dbReference>
<dbReference type="GO" id="GO:0000049">
    <property type="term" value="F:tRNA binding"/>
    <property type="evidence" value="ECO:0007669"/>
    <property type="project" value="InterPro"/>
</dbReference>
<dbReference type="PANTHER" id="PTHR11807:SF12">
    <property type="entry name" value="CYTOPLASMIC TRNA 2-THIOLATION PROTEIN 1"/>
    <property type="match status" value="1"/>
</dbReference>
<dbReference type="PANTHER" id="PTHR11807">
    <property type="entry name" value="ATPASES OF THE PP SUPERFAMILY-RELATED"/>
    <property type="match status" value="1"/>
</dbReference>
<accession>A0A830E3X8</accession>
<dbReference type="EMBL" id="BMNM01000006">
    <property type="protein sequence ID" value="GGI79610.1"/>
    <property type="molecule type" value="Genomic_DNA"/>
</dbReference>
<dbReference type="Pfam" id="PF01171">
    <property type="entry name" value="ATP_bind_3"/>
    <property type="match status" value="1"/>
</dbReference>
<keyword evidence="2" id="KW-0862">Zinc</keyword>
<dbReference type="SUPFAM" id="SSF52402">
    <property type="entry name" value="Adenine nucleotide alpha hydrolases-like"/>
    <property type="match status" value="1"/>
</dbReference>
<dbReference type="AlphaFoldDB" id="A0A830E3X8"/>
<evidence type="ECO:0000313" key="8">
    <source>
        <dbReference type="Proteomes" id="UP001060771"/>
    </source>
</evidence>
<dbReference type="PIRSF" id="PIRSF004976">
    <property type="entry name" value="ATPase_YdaO"/>
    <property type="match status" value="1"/>
</dbReference>
<feature type="binding site" evidence="2">
    <location>
        <position position="295"/>
    </location>
    <ligand>
        <name>Zn(2+)</name>
        <dbReference type="ChEBI" id="CHEBI:29105"/>
        <label>2</label>
    </ligand>
</feature>
<feature type="binding site" evidence="2">
    <location>
        <position position="310"/>
    </location>
    <ligand>
        <name>Zn(2+)</name>
        <dbReference type="ChEBI" id="CHEBI:29105"/>
        <label>2</label>
    </ligand>
</feature>
<dbReference type="EMBL" id="AP026830">
    <property type="protein sequence ID" value="BDR90957.1"/>
    <property type="molecule type" value="Genomic_DNA"/>
</dbReference>
<evidence type="ECO:0000313" key="7">
    <source>
        <dbReference type="Proteomes" id="UP000657075"/>
    </source>
</evidence>
<feature type="binding site" evidence="2">
    <location>
        <position position="298"/>
    </location>
    <ligand>
        <name>Zn(2+)</name>
        <dbReference type="ChEBI" id="CHEBI:29105"/>
        <label>2</label>
    </ligand>
</feature>
<feature type="binding site" evidence="2">
    <location>
        <position position="9"/>
    </location>
    <ligand>
        <name>Zn(2+)</name>
        <dbReference type="ChEBI" id="CHEBI:29105"/>
        <label>1</label>
    </ligand>
</feature>
<feature type="binding site" evidence="3">
    <location>
        <position position="176"/>
    </location>
    <ligand>
        <name>ATP</name>
        <dbReference type="ChEBI" id="CHEBI:30616"/>
    </ligand>
</feature>
<dbReference type="OrthoDB" id="33422at2157"/>
<keyword evidence="3" id="KW-0067">ATP-binding</keyword>
<dbReference type="GeneID" id="76205600"/>
<dbReference type="Gene3D" id="3.40.50.620">
    <property type="entry name" value="HUPs"/>
    <property type="match status" value="1"/>
</dbReference>
<keyword evidence="1" id="KW-0808">Transferase</keyword>
<evidence type="ECO:0000256" key="2">
    <source>
        <dbReference type="PIRSR" id="PIRSR004976-50"/>
    </source>
</evidence>
<feature type="binding site" evidence="3">
    <location>
        <position position="63"/>
    </location>
    <ligand>
        <name>ATP</name>
        <dbReference type="ChEBI" id="CHEBI:30616"/>
    </ligand>
</feature>